<dbReference type="InterPro" id="IPR050237">
    <property type="entry name" value="ATP-dep_AMP-bd_enzyme"/>
</dbReference>
<dbReference type="PANTHER" id="PTHR43767:SF10">
    <property type="entry name" value="SURFACTIN SYNTHASE SUBUNIT 1"/>
    <property type="match status" value="1"/>
</dbReference>
<name>A0A193LKL6_9GAMM</name>
<dbReference type="PROSITE" id="PS00455">
    <property type="entry name" value="AMP_BINDING"/>
    <property type="match status" value="1"/>
</dbReference>
<evidence type="ECO:0000313" key="3">
    <source>
        <dbReference type="EMBL" id="ANO53057.1"/>
    </source>
</evidence>
<dbReference type="EMBL" id="CP016268">
    <property type="protein sequence ID" value="ANO53057.1"/>
    <property type="molecule type" value="Genomic_DNA"/>
</dbReference>
<dbReference type="InterPro" id="IPR045851">
    <property type="entry name" value="AMP-bd_C_sf"/>
</dbReference>
<dbReference type="InterPro" id="IPR017529">
    <property type="entry name" value="AcylCoA_ligase_PEP_1"/>
</dbReference>
<dbReference type="Pfam" id="PF00501">
    <property type="entry name" value="AMP-binding"/>
    <property type="match status" value="1"/>
</dbReference>
<dbReference type="Proteomes" id="UP000092695">
    <property type="component" value="Chromosome"/>
</dbReference>
<dbReference type="Pfam" id="PF13193">
    <property type="entry name" value="AMP-binding_C"/>
    <property type="match status" value="1"/>
</dbReference>
<dbReference type="Gene3D" id="3.40.50.12780">
    <property type="entry name" value="N-terminal domain of ligase-like"/>
    <property type="match status" value="1"/>
</dbReference>
<dbReference type="GO" id="GO:0016877">
    <property type="term" value="F:ligase activity, forming carbon-sulfur bonds"/>
    <property type="evidence" value="ECO:0007669"/>
    <property type="project" value="UniProtKB-ARBA"/>
</dbReference>
<dbReference type="Gene3D" id="3.30.300.30">
    <property type="match status" value="1"/>
</dbReference>
<evidence type="ECO:0000259" key="1">
    <source>
        <dbReference type="Pfam" id="PF00501"/>
    </source>
</evidence>
<accession>A0A193LKL6</accession>
<dbReference type="PANTHER" id="PTHR43767">
    <property type="entry name" value="LONG-CHAIN-FATTY-ACID--COA LIGASE"/>
    <property type="match status" value="1"/>
</dbReference>
<organism evidence="3 4">
    <name type="scientific">Woeseia oceani</name>
    <dbReference type="NCBI Taxonomy" id="1548547"/>
    <lineage>
        <taxon>Bacteria</taxon>
        <taxon>Pseudomonadati</taxon>
        <taxon>Pseudomonadota</taxon>
        <taxon>Gammaproteobacteria</taxon>
        <taxon>Woeseiales</taxon>
        <taxon>Woeseiaceae</taxon>
        <taxon>Woeseia</taxon>
    </lineage>
</organism>
<feature type="domain" description="AMP-binding enzyme C-terminal" evidence="2">
    <location>
        <begin position="438"/>
        <end position="513"/>
    </location>
</feature>
<reference evidence="3 4" key="1">
    <citation type="submission" date="2016-06" db="EMBL/GenBank/DDBJ databases">
        <title>Complete genome sequence of a deep-branching marine Gamma Proteobacterium Woeseia oceani type strain XK5.</title>
        <authorList>
            <person name="Mu D."/>
            <person name="Du Z."/>
        </authorList>
    </citation>
    <scope>NUCLEOTIDE SEQUENCE [LARGE SCALE GENOMIC DNA]</scope>
    <source>
        <strain evidence="3 4">XK5</strain>
    </source>
</reference>
<dbReference type="InterPro" id="IPR025110">
    <property type="entry name" value="AMP-bd_C"/>
</dbReference>
<dbReference type="SUPFAM" id="SSF56801">
    <property type="entry name" value="Acetyl-CoA synthetase-like"/>
    <property type="match status" value="1"/>
</dbReference>
<protein>
    <submittedName>
        <fullName evidence="3">Acyl-CoA ligase (AMP-forming), exosortase A system-associated</fullName>
    </submittedName>
</protein>
<keyword evidence="3" id="KW-0436">Ligase</keyword>
<dbReference type="AlphaFoldDB" id="A0A193LKL6"/>
<dbReference type="NCBIfam" id="TIGR03098">
    <property type="entry name" value="ligase_PEP_1"/>
    <property type="match status" value="1"/>
</dbReference>
<sequence length="530" mass="57595">MQKLPDILTRGAERTPDKVALTFKDDRYSYADLSVTVAALAAQLAARQSASQTRVAVLLPNCPEAVIAAFATMLTGGIYVPVNPLLRPRQIEHVLKDSGASVLISTSYLFQSIAGVLEALPNIDTVILSDATEAAVQTPAKFEMLTWQEALAGRPGEASASPHTPTLDDPALIFYTSGSTGRAKGVLVSHRNLLDGVRIVSGYLNNSAQDRILATLPMSFDYGFSQITTAFYANAEVVLTNYSMPQQLLGELRKYRITGLAGVPTMWAQLVTVVWPEEITEHLRYMTNSGGRIPSSVLQRLRSRAGSAKLFLMYGLTESFRSTYLDPAQLDTRSDSIGKAIPGVTIDVVNANGESCAPGEPGELVHSGALISMGYWKNAAATAERFKPLPKALSNGSPHRLAVWSGDLVRRDEDGYLFFVDRADHMLKSSGYRISPAEVEEVIHASDLVEHVIAVGLPDERVGQRIAVAIVPKSLHEDNDFAIRHVCARELPPYMQPDEILILKSLPLTAHGKPDRPGIRDLFSAAPLRN</sequence>
<dbReference type="InterPro" id="IPR020845">
    <property type="entry name" value="AMP-binding_CS"/>
</dbReference>
<gene>
    <name evidence="3" type="ORF">BA177_06890</name>
</gene>
<evidence type="ECO:0000313" key="4">
    <source>
        <dbReference type="Proteomes" id="UP000092695"/>
    </source>
</evidence>
<dbReference type="InterPro" id="IPR042099">
    <property type="entry name" value="ANL_N_sf"/>
</dbReference>
<evidence type="ECO:0000259" key="2">
    <source>
        <dbReference type="Pfam" id="PF13193"/>
    </source>
</evidence>
<dbReference type="STRING" id="1548547.BA177_06890"/>
<keyword evidence="4" id="KW-1185">Reference proteome</keyword>
<dbReference type="InterPro" id="IPR000873">
    <property type="entry name" value="AMP-dep_synth/lig_dom"/>
</dbReference>
<dbReference type="KEGG" id="woc:BA177_06890"/>
<feature type="domain" description="AMP-dependent synthetase/ligase" evidence="1">
    <location>
        <begin position="9"/>
        <end position="376"/>
    </location>
</feature>
<proteinExistence type="predicted"/>